<feature type="transmembrane region" description="Helical" evidence="7">
    <location>
        <begin position="135"/>
        <end position="153"/>
    </location>
</feature>
<evidence type="ECO:0000256" key="1">
    <source>
        <dbReference type="ARBA" id="ARBA00004651"/>
    </source>
</evidence>
<comment type="subcellular location">
    <subcellularLocation>
        <location evidence="1">Cell membrane</location>
        <topology evidence="1">Multi-pass membrane protein</topology>
    </subcellularLocation>
</comment>
<dbReference type="InterPro" id="IPR011527">
    <property type="entry name" value="ABC1_TM_dom"/>
</dbReference>
<dbReference type="InterPro" id="IPR017871">
    <property type="entry name" value="ABC_transporter-like_CS"/>
</dbReference>
<comment type="caution">
    <text evidence="10">The sequence shown here is derived from an EMBL/GenBank/DDBJ whole genome shotgun (WGS) entry which is preliminary data.</text>
</comment>
<protein>
    <submittedName>
        <fullName evidence="10">ABC transporter ATP-binding protein</fullName>
    </submittedName>
</protein>
<dbReference type="SMART" id="SM00382">
    <property type="entry name" value="AAA"/>
    <property type="match status" value="1"/>
</dbReference>
<dbReference type="PROSITE" id="PS50929">
    <property type="entry name" value="ABC_TM1F"/>
    <property type="match status" value="1"/>
</dbReference>
<evidence type="ECO:0000256" key="7">
    <source>
        <dbReference type="SAM" id="Phobius"/>
    </source>
</evidence>
<organism evidence="10 11">
    <name type="scientific">Amphibacillus indicireducens</name>
    <dbReference type="NCBI Taxonomy" id="1076330"/>
    <lineage>
        <taxon>Bacteria</taxon>
        <taxon>Bacillati</taxon>
        <taxon>Bacillota</taxon>
        <taxon>Bacilli</taxon>
        <taxon>Bacillales</taxon>
        <taxon>Bacillaceae</taxon>
        <taxon>Amphibacillus</taxon>
    </lineage>
</organism>
<evidence type="ECO:0000256" key="5">
    <source>
        <dbReference type="ARBA" id="ARBA00022989"/>
    </source>
</evidence>
<dbReference type="InterPro" id="IPR039421">
    <property type="entry name" value="Type_1_exporter"/>
</dbReference>
<feature type="transmembrane region" description="Helical" evidence="7">
    <location>
        <begin position="53"/>
        <end position="74"/>
    </location>
</feature>
<evidence type="ECO:0000313" key="10">
    <source>
        <dbReference type="EMBL" id="GAA4060489.1"/>
    </source>
</evidence>
<feature type="transmembrane region" description="Helical" evidence="7">
    <location>
        <begin position="21"/>
        <end position="41"/>
    </location>
</feature>
<dbReference type="InterPro" id="IPR003593">
    <property type="entry name" value="AAA+_ATPase"/>
</dbReference>
<dbReference type="PROSITE" id="PS00211">
    <property type="entry name" value="ABC_TRANSPORTER_1"/>
    <property type="match status" value="1"/>
</dbReference>
<evidence type="ECO:0000256" key="4">
    <source>
        <dbReference type="ARBA" id="ARBA00022840"/>
    </source>
</evidence>
<proteinExistence type="predicted"/>
<keyword evidence="4 10" id="KW-0067">ATP-binding</keyword>
<keyword evidence="6 7" id="KW-0472">Membrane</keyword>
<dbReference type="SUPFAM" id="SSF90123">
    <property type="entry name" value="ABC transporter transmembrane region"/>
    <property type="match status" value="1"/>
</dbReference>
<dbReference type="EMBL" id="BAABDL010000019">
    <property type="protein sequence ID" value="GAA4060489.1"/>
    <property type="molecule type" value="Genomic_DNA"/>
</dbReference>
<evidence type="ECO:0000256" key="2">
    <source>
        <dbReference type="ARBA" id="ARBA00022692"/>
    </source>
</evidence>
<feature type="transmembrane region" description="Helical" evidence="7">
    <location>
        <begin position="159"/>
        <end position="176"/>
    </location>
</feature>
<dbReference type="PANTHER" id="PTHR43394:SF1">
    <property type="entry name" value="ATP-BINDING CASSETTE SUB-FAMILY B MEMBER 10, MITOCHONDRIAL"/>
    <property type="match status" value="1"/>
</dbReference>
<dbReference type="InterPro" id="IPR036640">
    <property type="entry name" value="ABC1_TM_sf"/>
</dbReference>
<dbReference type="Proteomes" id="UP001501734">
    <property type="component" value="Unassembled WGS sequence"/>
</dbReference>
<keyword evidence="5 7" id="KW-1133">Transmembrane helix</keyword>
<accession>A0ABP7V6C1</accession>
<keyword evidence="3" id="KW-0547">Nucleotide-binding</keyword>
<feature type="domain" description="ABC transporter" evidence="8">
    <location>
        <begin position="334"/>
        <end position="570"/>
    </location>
</feature>
<keyword evidence="2 7" id="KW-0812">Transmembrane</keyword>
<dbReference type="Pfam" id="PF00664">
    <property type="entry name" value="ABC_membrane"/>
    <property type="match status" value="1"/>
</dbReference>
<dbReference type="InterPro" id="IPR003439">
    <property type="entry name" value="ABC_transporter-like_ATP-bd"/>
</dbReference>
<evidence type="ECO:0000259" key="9">
    <source>
        <dbReference type="PROSITE" id="PS50929"/>
    </source>
</evidence>
<dbReference type="Gene3D" id="1.20.1560.10">
    <property type="entry name" value="ABC transporter type 1, transmembrane domain"/>
    <property type="match status" value="1"/>
</dbReference>
<evidence type="ECO:0000256" key="6">
    <source>
        <dbReference type="ARBA" id="ARBA00023136"/>
    </source>
</evidence>
<feature type="transmembrane region" description="Helical" evidence="7">
    <location>
        <begin position="238"/>
        <end position="260"/>
    </location>
</feature>
<evidence type="ECO:0000313" key="11">
    <source>
        <dbReference type="Proteomes" id="UP001501734"/>
    </source>
</evidence>
<dbReference type="PROSITE" id="PS50893">
    <property type="entry name" value="ABC_TRANSPORTER_2"/>
    <property type="match status" value="1"/>
</dbReference>
<dbReference type="CDD" id="cd18548">
    <property type="entry name" value="ABC_6TM_Tm287_like"/>
    <property type="match status" value="1"/>
</dbReference>
<dbReference type="PANTHER" id="PTHR43394">
    <property type="entry name" value="ATP-DEPENDENT PERMEASE MDL1, MITOCHONDRIAL"/>
    <property type="match status" value="1"/>
</dbReference>
<dbReference type="InterPro" id="IPR027417">
    <property type="entry name" value="P-loop_NTPase"/>
</dbReference>
<keyword evidence="11" id="KW-1185">Reference proteome</keyword>
<dbReference type="GO" id="GO:0005524">
    <property type="term" value="F:ATP binding"/>
    <property type="evidence" value="ECO:0007669"/>
    <property type="project" value="UniProtKB-KW"/>
</dbReference>
<dbReference type="Gene3D" id="3.40.50.300">
    <property type="entry name" value="P-loop containing nucleotide triphosphate hydrolases"/>
    <property type="match status" value="1"/>
</dbReference>
<gene>
    <name evidence="10" type="ORF">GCM10022410_04540</name>
</gene>
<sequence>MVKKLLPYLGEYKKETILAPVMVALEVVFELLIPLLMAQIVDHGIQGDGGVSYTIKIGLLMILLAVLALICGGLSGRYSAIAGMGFAKNLRSGLFSKIQTYSFANVDKFTTASLVTRLTTDITNTQNALMMILRMAVKAPIMLIGASIMAISINPRLSMIFIITMPILAVALYLIGSRAHPRFLTMLEKYDGLNEKVQDFIVNIRVVKAFVREEYEEEKFGDSAKAVRDTQLKAEKLVILNMPIMQFVIYSSIVAILWFGGNMVVSGDFYIGELSSFIMYMMQTLISLMMLSMIFIMLIISRASFSRIIDGLEEVPFLDDQGADPTLDLVDGSIEFKQANFSYNRDPNNLVLKDINLRIESGQTIGIIGGTGSSKSTLVQLIPRLYDVLSGEVIVGGHNVKNYQLKTLRDQVAMVLQNNVLFSGTIRDNLKWGNEHATDDEIIAQAKAAQAHDFIMSFPDGYDTELGQGGVNVSGGQKQRLTIARALLKNPKVMILDDSTSAVDTATDAAIQSAFKNSFKDVTTLIIAQRVSSVSDADKIIVLDNGEINGFDTHERLLESNVIYQEIYESQSKGVSANE</sequence>
<feature type="transmembrane region" description="Helical" evidence="7">
    <location>
        <begin position="280"/>
        <end position="300"/>
    </location>
</feature>
<evidence type="ECO:0000259" key="8">
    <source>
        <dbReference type="PROSITE" id="PS50893"/>
    </source>
</evidence>
<dbReference type="SUPFAM" id="SSF52540">
    <property type="entry name" value="P-loop containing nucleoside triphosphate hydrolases"/>
    <property type="match status" value="1"/>
</dbReference>
<feature type="domain" description="ABC transmembrane type-1" evidence="9">
    <location>
        <begin position="17"/>
        <end position="298"/>
    </location>
</feature>
<evidence type="ECO:0000256" key="3">
    <source>
        <dbReference type="ARBA" id="ARBA00022741"/>
    </source>
</evidence>
<reference evidence="11" key="1">
    <citation type="journal article" date="2019" name="Int. J. Syst. Evol. Microbiol.">
        <title>The Global Catalogue of Microorganisms (GCM) 10K type strain sequencing project: providing services to taxonomists for standard genome sequencing and annotation.</title>
        <authorList>
            <consortium name="The Broad Institute Genomics Platform"/>
            <consortium name="The Broad Institute Genome Sequencing Center for Infectious Disease"/>
            <person name="Wu L."/>
            <person name="Ma J."/>
        </authorList>
    </citation>
    <scope>NUCLEOTIDE SEQUENCE [LARGE SCALE GENOMIC DNA]</scope>
    <source>
        <strain evidence="11">JCM 17250</strain>
    </source>
</reference>
<name>A0ABP7V6C1_9BACI</name>
<dbReference type="RefSeq" id="WP_344909907.1">
    <property type="nucleotide sequence ID" value="NZ_BAABDL010000019.1"/>
</dbReference>
<dbReference type="Pfam" id="PF00005">
    <property type="entry name" value="ABC_tran"/>
    <property type="match status" value="1"/>
</dbReference>